<dbReference type="InterPro" id="IPR011250">
    <property type="entry name" value="OMP/PagP_B-barrel"/>
</dbReference>
<comment type="caution">
    <text evidence="4">The sequence shown here is derived from an EMBL/GenBank/DDBJ whole genome shotgun (WGS) entry which is preliminary data.</text>
</comment>
<keyword evidence="5" id="KW-1185">Reference proteome</keyword>
<evidence type="ECO:0000313" key="5">
    <source>
        <dbReference type="Proteomes" id="UP000633219"/>
    </source>
</evidence>
<organism evidence="4 5">
    <name type="scientific">Rhizobium setariae</name>
    <dbReference type="NCBI Taxonomy" id="2801340"/>
    <lineage>
        <taxon>Bacteria</taxon>
        <taxon>Pseudomonadati</taxon>
        <taxon>Pseudomonadota</taxon>
        <taxon>Alphaproteobacteria</taxon>
        <taxon>Hyphomicrobiales</taxon>
        <taxon>Rhizobiaceae</taxon>
        <taxon>Rhizobium/Agrobacterium group</taxon>
        <taxon>Rhizobium</taxon>
    </lineage>
</organism>
<feature type="signal peptide" evidence="2">
    <location>
        <begin position="1"/>
        <end position="20"/>
    </location>
</feature>
<evidence type="ECO:0000259" key="3">
    <source>
        <dbReference type="Pfam" id="PF13505"/>
    </source>
</evidence>
<dbReference type="Gene3D" id="2.40.160.20">
    <property type="match status" value="1"/>
</dbReference>
<dbReference type="RefSeq" id="WP_201657198.1">
    <property type="nucleotide sequence ID" value="NZ_JAEQNC010000005.1"/>
</dbReference>
<dbReference type="AlphaFoldDB" id="A0A936YTY6"/>
<dbReference type="SUPFAM" id="SSF56925">
    <property type="entry name" value="OMPA-like"/>
    <property type="match status" value="1"/>
</dbReference>
<sequence length="281" mass="30473">MKRILAFASIALALSGQAFAADLYQPEPVAAPPAEPVVVASSGWYLRGDLSYDFMDMRGANYMRGTPQEKAWFKSADLDDTGNIGVGVGYQVNDYLRFDKTLDYMFSSDFRGSTTGGCGTVAGPCRSRDSASMSAYSLMANAYVDLAHYGAVTPYVGVGLGATRIQWDDLKNTSCSSSNPNACDPTVTHKGKDSWRFTYGLMAGAAIDVTCQLKADVGYRFRHVNDGPMFGSRYGAGNGRDEGFNIHEVRTGLRYSLDDSACQQAYMPPAELPNQPQPVFK</sequence>
<accession>A0A936YTY6</accession>
<keyword evidence="1 2" id="KW-0732">Signal</keyword>
<feature type="chain" id="PRO_5037092451" evidence="2">
    <location>
        <begin position="21"/>
        <end position="281"/>
    </location>
</feature>
<name>A0A936YTY6_9HYPH</name>
<protein>
    <submittedName>
        <fullName evidence="4">Porin family protein</fullName>
    </submittedName>
</protein>
<evidence type="ECO:0000313" key="4">
    <source>
        <dbReference type="EMBL" id="MBL0372450.1"/>
    </source>
</evidence>
<evidence type="ECO:0000256" key="1">
    <source>
        <dbReference type="ARBA" id="ARBA00022729"/>
    </source>
</evidence>
<feature type="domain" description="Outer membrane protein beta-barrel" evidence="3">
    <location>
        <begin position="41"/>
        <end position="250"/>
    </location>
</feature>
<reference evidence="4" key="1">
    <citation type="submission" date="2021-01" db="EMBL/GenBank/DDBJ databases">
        <title>Rhizobium sp. strain KVB221 16S ribosomal RNA gene Genome sequencing and assembly.</title>
        <authorList>
            <person name="Kang M."/>
        </authorList>
    </citation>
    <scope>NUCLEOTIDE SEQUENCE</scope>
    <source>
        <strain evidence="4">KVB221</strain>
    </source>
</reference>
<evidence type="ECO:0000256" key="2">
    <source>
        <dbReference type="SAM" id="SignalP"/>
    </source>
</evidence>
<gene>
    <name evidence="4" type="ORF">JJB09_10460</name>
</gene>
<dbReference type="EMBL" id="JAEQNC010000005">
    <property type="protein sequence ID" value="MBL0372450.1"/>
    <property type="molecule type" value="Genomic_DNA"/>
</dbReference>
<dbReference type="Pfam" id="PF13505">
    <property type="entry name" value="OMP_b-brl"/>
    <property type="match status" value="1"/>
</dbReference>
<dbReference type="Proteomes" id="UP000633219">
    <property type="component" value="Unassembled WGS sequence"/>
</dbReference>
<dbReference type="InterPro" id="IPR027385">
    <property type="entry name" value="Beta-barrel_OMP"/>
</dbReference>
<proteinExistence type="predicted"/>